<feature type="compositionally biased region" description="Low complexity" evidence="1">
    <location>
        <begin position="911"/>
        <end position="920"/>
    </location>
</feature>
<dbReference type="InterPro" id="IPR039715">
    <property type="entry name" value="ZCCHC10"/>
</dbReference>
<evidence type="ECO:0000313" key="4">
    <source>
        <dbReference type="Proteomes" id="UP000650467"/>
    </source>
</evidence>
<name>A0A835SY55_CHLIN</name>
<evidence type="ECO:0000259" key="2">
    <source>
        <dbReference type="Pfam" id="PF05548"/>
    </source>
</evidence>
<feature type="domain" description="Peptidase M11 gametolysin" evidence="2">
    <location>
        <begin position="165"/>
        <end position="478"/>
    </location>
</feature>
<protein>
    <recommendedName>
        <fullName evidence="2">Peptidase M11 gametolysin domain-containing protein</fullName>
    </recommendedName>
</protein>
<evidence type="ECO:0000313" key="3">
    <source>
        <dbReference type="EMBL" id="KAG2432138.1"/>
    </source>
</evidence>
<sequence>MSALTVNVKNPKCNSRHQGRDYLYVSPVNASDAALAPLQVASGPNLQQQLGVATGDLVRVTVAVSVAAGNSTDGDGAGWSEASYSPPPPDGSGEAPSGERRRSRRLGAAGASVRGSSTSTDGSGSSNTSLLDSHLTGADLTLLNLTLLAPGDTGKEVYNGSTLYVKSITYIISTCGWSESISPDALRAQWFNDTYGPKRLNLQDYHQLCTYGKVVWGPDNNLIVGPVQVPCSGNVQVTTTRWAAYNGASKCGLYEQMAWRAAGEAAARQLGYGPWIDAAKLAMGLRVITVLPAQVNCSWVGLASVGCAGRYCETYVKGTAAADLPTFFHELGHNQGLGHAGAHKDEYGDGSDVMGNAYNVANGYLCMNPANAYRVGWAAPAERLQVQDTPGGTYLTYTLPATGATDTNYLLLNLSSSEPGVPPYSYPDPYPNYYVALRSRTPTFDNILPSSLNNQIHITQYNGTARERDYNATWEMAHLRVGRSWASPLVETGPGEGAGFNLTVLYVEPGVAAGVVVCVFRTAYESGPEQCANGLDDDCDGLVDEADPSCSEAGQPSPPPPDLAPPPLEVWHASPPDTFTAPPPAFPPQPPQPPRLPPPPPGIPPAAAGPAATQPAAARAAAAEPPSSQSASTSTLAALSPAAAAPAAAPPAATAAAAPATTSSPPAAAATPAFASPTAAAATPTSSPPAAAVAYSEHRSSASDAAARTTQASPAALTSNAALAQAPQSPASIAASALAPASAAAAASAVAATASPAATLPAPFAASFATARASSLASSASPTAAAPALAPAAAASTAAAALTLTPAATLSTPSPITTLAHATSSTAAAQPAAASPAIPAAAASTQPAATQPQAPIAAASASTASLSTTTLTAPPAAAAATTPAAAATLTAAAPAAATAATFPAAAPATAPAAAATSQSSHWHGPPAPQPQAHARTTTRSVVPHRSPRAVSLRQRGLRRAA</sequence>
<dbReference type="InterPro" id="IPR008752">
    <property type="entry name" value="Peptidase_M11"/>
</dbReference>
<comment type="caution">
    <text evidence="3">The sequence shown here is derived from an EMBL/GenBank/DDBJ whole genome shotgun (WGS) entry which is preliminary data.</text>
</comment>
<dbReference type="SUPFAM" id="SSF55486">
    <property type="entry name" value="Metalloproteases ('zincins'), catalytic domain"/>
    <property type="match status" value="1"/>
</dbReference>
<feature type="compositionally biased region" description="Acidic residues" evidence="1">
    <location>
        <begin position="538"/>
        <end position="547"/>
    </location>
</feature>
<feature type="compositionally biased region" description="Pro residues" evidence="1">
    <location>
        <begin position="556"/>
        <end position="568"/>
    </location>
</feature>
<feature type="compositionally biased region" description="Low complexity" evidence="1">
    <location>
        <begin position="106"/>
        <end position="130"/>
    </location>
</feature>
<feature type="region of interest" description="Disordered" evidence="1">
    <location>
        <begin position="538"/>
        <end position="723"/>
    </location>
</feature>
<gene>
    <name evidence="3" type="ORF">HXX76_009064</name>
</gene>
<keyword evidence="4" id="KW-1185">Reference proteome</keyword>
<dbReference type="PANTHER" id="PTHR13491:SF0">
    <property type="entry name" value="ZINC FINGER CCHC DOMAIN-CONTAINING PROTEIN 10"/>
    <property type="match status" value="1"/>
</dbReference>
<dbReference type="Pfam" id="PF05548">
    <property type="entry name" value="Peptidase_M11"/>
    <property type="match status" value="1"/>
</dbReference>
<dbReference type="Proteomes" id="UP000650467">
    <property type="component" value="Unassembled WGS sequence"/>
</dbReference>
<dbReference type="AlphaFoldDB" id="A0A835SY55"/>
<proteinExistence type="predicted"/>
<feature type="compositionally biased region" description="Low complexity" evidence="1">
    <location>
        <begin position="702"/>
        <end position="723"/>
    </location>
</feature>
<dbReference type="EMBL" id="JAEHOC010000022">
    <property type="protein sequence ID" value="KAG2432138.1"/>
    <property type="molecule type" value="Genomic_DNA"/>
</dbReference>
<feature type="region of interest" description="Disordered" evidence="1">
    <location>
        <begin position="71"/>
        <end position="130"/>
    </location>
</feature>
<dbReference type="OrthoDB" id="538450at2759"/>
<organism evidence="3 4">
    <name type="scientific">Chlamydomonas incerta</name>
    <dbReference type="NCBI Taxonomy" id="51695"/>
    <lineage>
        <taxon>Eukaryota</taxon>
        <taxon>Viridiplantae</taxon>
        <taxon>Chlorophyta</taxon>
        <taxon>core chlorophytes</taxon>
        <taxon>Chlorophyceae</taxon>
        <taxon>CS clade</taxon>
        <taxon>Chlamydomonadales</taxon>
        <taxon>Chlamydomonadaceae</taxon>
        <taxon>Chlamydomonas</taxon>
    </lineage>
</organism>
<feature type="compositionally biased region" description="Pro residues" evidence="1">
    <location>
        <begin position="581"/>
        <end position="604"/>
    </location>
</feature>
<evidence type="ECO:0000256" key="1">
    <source>
        <dbReference type="SAM" id="MobiDB-lite"/>
    </source>
</evidence>
<feature type="region of interest" description="Disordered" evidence="1">
    <location>
        <begin position="911"/>
        <end position="961"/>
    </location>
</feature>
<dbReference type="PANTHER" id="PTHR13491">
    <property type="entry name" value="ZCCHC10 PROTEIN"/>
    <property type="match status" value="1"/>
</dbReference>
<reference evidence="3" key="1">
    <citation type="journal article" date="2020" name="bioRxiv">
        <title>Comparative genomics of Chlamydomonas.</title>
        <authorList>
            <person name="Craig R.J."/>
            <person name="Hasan A.R."/>
            <person name="Ness R.W."/>
            <person name="Keightley P.D."/>
        </authorList>
    </citation>
    <scope>NUCLEOTIDE SEQUENCE</scope>
    <source>
        <strain evidence="3">SAG 7.73</strain>
    </source>
</reference>
<accession>A0A835SY55</accession>
<feature type="compositionally biased region" description="Low complexity" evidence="1">
    <location>
        <begin position="605"/>
        <end position="692"/>
    </location>
</feature>